<comment type="function">
    <text evidence="10">Catalyzes the transfer of an acyl group from acyl-phosphate (acyl-PO(4)) to glycerol-3-phosphate (G3P) to form lysophosphatidic acid (LPA). This enzyme utilizes acyl-phosphate as fatty acyl donor, but not acyl-CoA or acyl-ACP.</text>
</comment>
<dbReference type="NCBIfam" id="TIGR00023">
    <property type="entry name" value="glycerol-3-phosphate 1-O-acyltransferase PlsY"/>
    <property type="match status" value="1"/>
</dbReference>
<comment type="catalytic activity">
    <reaction evidence="10">
        <text>an acyl phosphate + sn-glycerol 3-phosphate = a 1-acyl-sn-glycero-3-phosphate + phosphate</text>
        <dbReference type="Rhea" id="RHEA:34075"/>
        <dbReference type="ChEBI" id="CHEBI:43474"/>
        <dbReference type="ChEBI" id="CHEBI:57597"/>
        <dbReference type="ChEBI" id="CHEBI:57970"/>
        <dbReference type="ChEBI" id="CHEBI:59918"/>
        <dbReference type="EC" id="2.3.1.275"/>
    </reaction>
</comment>
<name>A0A2M7VFJ8_9BACT</name>
<dbReference type="GO" id="GO:0005886">
    <property type="term" value="C:plasma membrane"/>
    <property type="evidence" value="ECO:0007669"/>
    <property type="project" value="UniProtKB-SubCell"/>
</dbReference>
<evidence type="ECO:0000256" key="10">
    <source>
        <dbReference type="HAMAP-Rule" id="MF_01043"/>
    </source>
</evidence>
<dbReference type="EC" id="2.3.1.275" evidence="10"/>
<dbReference type="GO" id="GO:0008654">
    <property type="term" value="P:phospholipid biosynthetic process"/>
    <property type="evidence" value="ECO:0007669"/>
    <property type="project" value="UniProtKB-UniRule"/>
</dbReference>
<dbReference type="EMBL" id="PFPO01000030">
    <property type="protein sequence ID" value="PIZ99400.1"/>
    <property type="molecule type" value="Genomic_DNA"/>
</dbReference>
<keyword evidence="8 10" id="KW-0594">Phospholipid biosynthesis</keyword>
<evidence type="ECO:0000256" key="1">
    <source>
        <dbReference type="ARBA" id="ARBA00022475"/>
    </source>
</evidence>
<evidence type="ECO:0000313" key="11">
    <source>
        <dbReference type="EMBL" id="PIZ99400.1"/>
    </source>
</evidence>
<reference evidence="12" key="1">
    <citation type="submission" date="2017-09" db="EMBL/GenBank/DDBJ databases">
        <title>Depth-based differentiation of microbial function through sediment-hosted aquifers and enrichment of novel symbionts in the deep terrestrial subsurface.</title>
        <authorList>
            <person name="Probst A.J."/>
            <person name="Ladd B."/>
            <person name="Jarett J.K."/>
            <person name="Geller-Mcgrath D.E."/>
            <person name="Sieber C.M.K."/>
            <person name="Emerson J.B."/>
            <person name="Anantharaman K."/>
            <person name="Thomas B.C."/>
            <person name="Malmstrom R."/>
            <person name="Stieglmeier M."/>
            <person name="Klingl A."/>
            <person name="Woyke T."/>
            <person name="Ryan C.M."/>
            <person name="Banfield J.F."/>
        </authorList>
    </citation>
    <scope>NUCLEOTIDE SEQUENCE [LARGE SCALE GENOMIC DNA]</scope>
</reference>
<feature type="transmembrane region" description="Helical" evidence="10">
    <location>
        <begin position="120"/>
        <end position="146"/>
    </location>
</feature>
<evidence type="ECO:0000313" key="12">
    <source>
        <dbReference type="Proteomes" id="UP000230405"/>
    </source>
</evidence>
<keyword evidence="6 10" id="KW-0443">Lipid metabolism</keyword>
<comment type="caution">
    <text evidence="11">The sequence shown here is derived from an EMBL/GenBank/DDBJ whole genome shotgun (WGS) entry which is preliminary data.</text>
</comment>
<evidence type="ECO:0000256" key="4">
    <source>
        <dbReference type="ARBA" id="ARBA00022692"/>
    </source>
</evidence>
<comment type="similarity">
    <text evidence="10">Belongs to the PlsY family.</text>
</comment>
<dbReference type="Pfam" id="PF02660">
    <property type="entry name" value="G3P_acyltransf"/>
    <property type="match status" value="1"/>
</dbReference>
<sequence>MLFTIFIAYLLGSLPFGYLLGLAAGKDVRQIGSKNIGFTNVFRLCGWRYGLPTLILDVGKGFTAAYFVPQLFNITTNIEIVFIGLAALLGNIFPVWLKFKGGKGVATGAGIYLALLPNELLMAVFIWATLLSITHVMSLSSLMATLTIALTRVLRSWPDSFNWNEWPLTTLTILTLVVILITHTKNIQRLRRGEENKFNKTSS</sequence>
<feature type="transmembrane region" description="Helical" evidence="10">
    <location>
        <begin position="80"/>
        <end position="99"/>
    </location>
</feature>
<gene>
    <name evidence="10 11" type="primary">plsY</name>
    <name evidence="11" type="ORF">COX77_01690</name>
</gene>
<evidence type="ECO:0000256" key="8">
    <source>
        <dbReference type="ARBA" id="ARBA00023209"/>
    </source>
</evidence>
<feature type="transmembrane region" description="Helical" evidence="10">
    <location>
        <begin position="46"/>
        <end position="68"/>
    </location>
</feature>
<dbReference type="PANTHER" id="PTHR30309">
    <property type="entry name" value="INNER MEMBRANE PROTEIN YGIH"/>
    <property type="match status" value="1"/>
</dbReference>
<protein>
    <recommendedName>
        <fullName evidence="10">Glycerol-3-phosphate acyltransferase</fullName>
    </recommendedName>
    <alternativeName>
        <fullName evidence="10">Acyl-PO4 G3P acyltransferase</fullName>
    </alternativeName>
    <alternativeName>
        <fullName evidence="10">Acyl-phosphate--glycerol-3-phosphate acyltransferase</fullName>
    </alternativeName>
    <alternativeName>
        <fullName evidence="10">G3P acyltransferase</fullName>
        <shortName evidence="10">GPAT</shortName>
        <ecNumber evidence="10">2.3.1.275</ecNumber>
    </alternativeName>
    <alternativeName>
        <fullName evidence="10">Lysophosphatidic acid synthase</fullName>
        <shortName evidence="10">LPA synthase</shortName>
    </alternativeName>
</protein>
<dbReference type="HAMAP" id="MF_01043">
    <property type="entry name" value="PlsY"/>
    <property type="match status" value="1"/>
</dbReference>
<keyword evidence="4 10" id="KW-0812">Transmembrane</keyword>
<feature type="transmembrane region" description="Helical" evidence="10">
    <location>
        <begin position="6"/>
        <end position="25"/>
    </location>
</feature>
<dbReference type="AlphaFoldDB" id="A0A2M7VFJ8"/>
<dbReference type="Proteomes" id="UP000230405">
    <property type="component" value="Unassembled WGS sequence"/>
</dbReference>
<dbReference type="GO" id="GO:0043772">
    <property type="term" value="F:acyl-phosphate glycerol-3-phosphate acyltransferase activity"/>
    <property type="evidence" value="ECO:0007669"/>
    <property type="project" value="UniProtKB-UniRule"/>
</dbReference>
<keyword evidence="2 10" id="KW-0444">Lipid biosynthesis</keyword>
<comment type="subcellular location">
    <subcellularLocation>
        <location evidence="10">Cell membrane</location>
        <topology evidence="10">Multi-pass membrane protein</topology>
    </subcellularLocation>
</comment>
<proteinExistence type="inferred from homology"/>
<organism evidence="11 12">
    <name type="scientific">Candidatus Komeilibacteria bacterium CG_4_10_14_0_2_um_filter_37_10</name>
    <dbReference type="NCBI Taxonomy" id="1974470"/>
    <lineage>
        <taxon>Bacteria</taxon>
        <taxon>Candidatus Komeiliibacteriota</taxon>
    </lineage>
</organism>
<evidence type="ECO:0000256" key="5">
    <source>
        <dbReference type="ARBA" id="ARBA00022989"/>
    </source>
</evidence>
<keyword evidence="9 10" id="KW-1208">Phospholipid metabolism</keyword>
<evidence type="ECO:0000256" key="6">
    <source>
        <dbReference type="ARBA" id="ARBA00023098"/>
    </source>
</evidence>
<evidence type="ECO:0000256" key="3">
    <source>
        <dbReference type="ARBA" id="ARBA00022679"/>
    </source>
</evidence>
<dbReference type="SMART" id="SM01207">
    <property type="entry name" value="G3P_acyltransf"/>
    <property type="match status" value="1"/>
</dbReference>
<evidence type="ECO:0000256" key="9">
    <source>
        <dbReference type="ARBA" id="ARBA00023264"/>
    </source>
</evidence>
<dbReference type="UniPathway" id="UPA00085"/>
<keyword evidence="3 10" id="KW-0808">Transferase</keyword>
<evidence type="ECO:0000256" key="7">
    <source>
        <dbReference type="ARBA" id="ARBA00023136"/>
    </source>
</evidence>
<keyword evidence="5 10" id="KW-1133">Transmembrane helix</keyword>
<keyword evidence="11" id="KW-0012">Acyltransferase</keyword>
<feature type="transmembrane region" description="Helical" evidence="10">
    <location>
        <begin position="166"/>
        <end position="182"/>
    </location>
</feature>
<keyword evidence="1 10" id="KW-1003">Cell membrane</keyword>
<comment type="pathway">
    <text evidence="10">Lipid metabolism; phospholipid metabolism.</text>
</comment>
<comment type="subunit">
    <text evidence="10">Probably interacts with PlsX.</text>
</comment>
<keyword evidence="7 10" id="KW-0472">Membrane</keyword>
<evidence type="ECO:0000256" key="2">
    <source>
        <dbReference type="ARBA" id="ARBA00022516"/>
    </source>
</evidence>
<dbReference type="PANTHER" id="PTHR30309:SF0">
    <property type="entry name" value="GLYCEROL-3-PHOSPHATE ACYLTRANSFERASE-RELATED"/>
    <property type="match status" value="1"/>
</dbReference>
<dbReference type="InterPro" id="IPR003811">
    <property type="entry name" value="G3P_acylTferase_PlsY"/>
</dbReference>
<accession>A0A2M7VFJ8</accession>